<dbReference type="EMBL" id="CP048620">
    <property type="protein sequence ID" value="QPJ64793.1"/>
    <property type="molecule type" value="Genomic_DNA"/>
</dbReference>
<evidence type="ECO:0000313" key="7">
    <source>
        <dbReference type="Proteomes" id="UP000594464"/>
    </source>
</evidence>
<dbReference type="NCBIfam" id="TIGR01901">
    <property type="entry name" value="adhes_NPXG"/>
    <property type="match status" value="1"/>
</dbReference>
<dbReference type="PANTHER" id="PTHR12338:SF8">
    <property type="entry name" value="HEME_HEMOPEXIN-BINDING PROTEIN"/>
    <property type="match status" value="1"/>
</dbReference>
<reference evidence="7" key="1">
    <citation type="submission" date="2020-02" db="EMBL/GenBank/DDBJ databases">
        <title>Genomic and physiological characterization of two novel Nitrospinaceae genera.</title>
        <authorList>
            <person name="Mueller A.J."/>
            <person name="Jung M.-Y."/>
            <person name="Strachan C.R."/>
            <person name="Herbold C.W."/>
            <person name="Kirkegaard R.H."/>
            <person name="Daims H."/>
        </authorList>
    </citation>
    <scope>NUCLEOTIDE SEQUENCE [LARGE SCALE GENOMIC DNA]</scope>
</reference>
<dbReference type="Proteomes" id="UP000594464">
    <property type="component" value="Chromosome"/>
</dbReference>
<feature type="domain" description="Filamentous haemagglutinin FhaB/tRNA nuclease CdiA-like TPS" evidence="5">
    <location>
        <begin position="72"/>
        <end position="186"/>
    </location>
</feature>
<protein>
    <submittedName>
        <fullName evidence="6">Filamentous hemagglutinin N-terminal domain-containing protein</fullName>
    </submittedName>
</protein>
<name>A0A7T0C1G3_9BACT</name>
<dbReference type="InterPro" id="IPR012334">
    <property type="entry name" value="Pectin_lyas_fold"/>
</dbReference>
<dbReference type="SMART" id="SM00912">
    <property type="entry name" value="Haemagg_act"/>
    <property type="match status" value="1"/>
</dbReference>
<dbReference type="Gene3D" id="2.160.20.10">
    <property type="entry name" value="Single-stranded right-handed beta-helix, Pectin lyase-like"/>
    <property type="match status" value="1"/>
</dbReference>
<dbReference type="InterPro" id="IPR008638">
    <property type="entry name" value="FhaB/CdiA-like_TPS"/>
</dbReference>
<dbReference type="Pfam" id="PF05860">
    <property type="entry name" value="TPS"/>
    <property type="match status" value="1"/>
</dbReference>
<feature type="region of interest" description="Disordered" evidence="4">
    <location>
        <begin position="12"/>
        <end position="42"/>
    </location>
</feature>
<dbReference type="SUPFAM" id="SSF51126">
    <property type="entry name" value="Pectin lyase-like"/>
    <property type="match status" value="1"/>
</dbReference>
<sequence>MNLMRQGEQILRSNPALAGLPTPPLAPKAPKRRATSSTGRRGQVFQRLRRIRGLHEFVSFLVLSLSLFPSVSFALPTDPQVQAGSASVNQDTATQMTVSQSSQKAIIDWGSFNIGTSEHVDFQLSHGANGVTLNRVIGDDPSSILGKLTSNGMFMLINRNGIMFGKDAQIDVHSLVATTNDINNSDFLSGNYNFSIAPDIAATVVNRGTLSVAQGGLAALVAPGVINEGVINARLGRVSLAGANTFTLDLYGDQLVNLGIGSEVAQSVFGVDGAKLDSLVKNSGSILAEGGIVRMDVAAAQGIVDNVINMSGIVQAQSATQQNGKIILSGGDNGIVSVSGTLDASGRDSGETGGDVHILGQYVALMSGTLVDVSGDLGGGTILAGGDYQGQGTVPNAIDTYVDANAQFFADALTNGDGGRAIFWADRRNYFFGRVSARGGLLGGDGGFVEVSGKEELYFDGSVDLMADNGKTGTLLLDPASIIIADGSASSGTSGTVTFGVSGNSFSITGFTSGSQTTIFETTLEAISATTNIILTADNTITINDLSDNTLSLAQTSGNSVSFITTTGNISFADTSDTLQTQGGSIELTAGDGTLTLGGLTSNNGSIILKSKDIDVQGSINSGTATTTILAHISGSNATIGLGDASGNTMTISGTELGRISAGNLVIGDSLAGNITVDNVTAANSNNITGTVTLNANADNSSVTFSGTASTFNALTVNADDGIAVNVALTTDTGALTLDGDSDNAADSSDNISIASGLTITSAGSITLDATTGGIAPAGAVTVNAANGVTVNDNFTSGGTVTIDADTDNSGTGTFTLASSKTLSSANNALSITADDMAINGSITSGSANLSLLVSDGGTIGLGSSSAGLNLSNTELQNLTAATLIIGDSTAGAITVASDVTPGASAGTGVTLLHLKSGVGVTATAGGIIEDNLVISTAGDVTFSDTSTNVTNLAMDLSNGNIAFTEADGFTVTTLDSVTGIDTDSGSVSLTATTGTLTVGNAIEASSNISLTADKMAIGASVTASGQTVTLASSTASNAIDLGSGTDAAANTLELSSSELNQITATNLVVGSTSAGAATISADITPSNATNLHIKSGSTVTGTAGGVIATGLAVTAAGDVTINDANTSISNLAMDLSTGNVVFSQANGYSVTTVDSVTGIDTDSGTVGLTSTGGTLTVANTAASNDIEASSNITLTADKMAIGGAVAASGQTVTLVSNTASNAIDLGSTTDAAANTLELSSAELALITATNLVVGTTSAGAATISADVTPSNATNLHLRTGSTVTGTAGGVIATGLAIEAGSTVAISDASTDVDNLAISAAGQTVSFTDADGVDINTVNGVAGVTATTFNLTTGGAITDTTASTISGTTTLAAGSANDITLDLSTNNFGTVVVSSGNNVSLRDADAITLGASTISGTLGLTAGTDVTIAGNVTTAGATTIDADSDDNGSGDLTVNASTTLSTTNNTLSITANDLILSGNINTGSAATTILVSDSGTIGLGTTGNLAISSAELANITATGLTLGNTSGGAITVGDGSNTISAANSDNIAGTLTLNSGGTVTFANSTTFNALAVNATGAITVNGGMTIDTGALSLASAAGITINSDSSLTGTGSVTFDADSDNNGSGDFTLASGQTFTTGNNTLSITANDIILNSSSAINAGTGSASILVSDAGTIGLGGTAGDLTLDGGELQLITAGTLTLGDSTNGNITVNGISSANSTKIGTMTLVADKAGSAINFATAASTFKGLTITNGTGGISFAQNVTANGNLSVTSGAAITDTGTLTATGTASFTTNVADAAITLDNTSNSFTGATTFATTGSSGNVTVNTDSALTLGASTVGGTMIVDVGGGNSLNVTGAVTSGGAMTLSADDDAIFTAAADLTSVGLTVTADSDATSDAGSGGAITLVDGTVFDAGSGTIALSADENISLGKLITTNATTSAVTLTSSSGGVFDVNTTALNIQAPSGRLTANTVTGFGATLNPIEIQVDSVSITNSSSGNIEIFESDDLNIINVTQSFASALNSGEGNITISYNGSITGQANATVPSGSFGLVSFNQRKIQDASLLPFGTTGKTVGDVAIEETVHAANSAGVQFSSNLSGLSGGSGSKSTSSNLPGLGFDQGPFKVNVFSESMGLVEVADGAGGAYEDLGVNTVNEIWGSPAPTQKRRQQQRRPLQENTAEQRNDSEIGNDDGTEERKISRRQPKAVGEVSQRVLPVR</sequence>
<dbReference type="InterPro" id="IPR050909">
    <property type="entry name" value="Bact_Autotransporter_VF"/>
</dbReference>
<dbReference type="InterPro" id="IPR011050">
    <property type="entry name" value="Pectin_lyase_fold/virulence"/>
</dbReference>
<evidence type="ECO:0000259" key="5">
    <source>
        <dbReference type="SMART" id="SM00912"/>
    </source>
</evidence>
<comment type="subcellular location">
    <subcellularLocation>
        <location evidence="1">Secreted</location>
    </subcellularLocation>
</comment>
<gene>
    <name evidence="6" type="ORF">G3M78_05075</name>
</gene>
<dbReference type="KEGG" id="nva:G3M78_05075"/>
<evidence type="ECO:0000256" key="2">
    <source>
        <dbReference type="ARBA" id="ARBA00022525"/>
    </source>
</evidence>
<proteinExistence type="predicted"/>
<dbReference type="PANTHER" id="PTHR12338">
    <property type="entry name" value="AUTOTRANSPORTER"/>
    <property type="match status" value="1"/>
</dbReference>
<keyword evidence="2" id="KW-0964">Secreted</keyword>
<feature type="region of interest" description="Disordered" evidence="4">
    <location>
        <begin position="2155"/>
        <end position="2216"/>
    </location>
</feature>
<dbReference type="Pfam" id="PF18886">
    <property type="entry name" value="DUF5649"/>
    <property type="match status" value="3"/>
</dbReference>
<keyword evidence="3" id="KW-0732">Signal</keyword>
<dbReference type="InterPro" id="IPR043709">
    <property type="entry name" value="DUF5649"/>
</dbReference>
<evidence type="ECO:0000256" key="4">
    <source>
        <dbReference type="SAM" id="MobiDB-lite"/>
    </source>
</evidence>
<evidence type="ECO:0000256" key="1">
    <source>
        <dbReference type="ARBA" id="ARBA00004613"/>
    </source>
</evidence>
<organism evidence="6 7">
    <name type="scientific">Candidatus Nitrohelix vancouverensis</name>
    <dbReference type="NCBI Taxonomy" id="2705534"/>
    <lineage>
        <taxon>Bacteria</taxon>
        <taxon>Pseudomonadati</taxon>
        <taxon>Nitrospinota/Tectimicrobiota group</taxon>
        <taxon>Nitrospinota</taxon>
        <taxon>Nitrospinia</taxon>
        <taxon>Nitrospinales</taxon>
        <taxon>Nitrospinaceae</taxon>
        <taxon>Candidatus Nitrohelix</taxon>
    </lineage>
</organism>
<evidence type="ECO:0000313" key="6">
    <source>
        <dbReference type="EMBL" id="QPJ64793.1"/>
    </source>
</evidence>
<evidence type="ECO:0000256" key="3">
    <source>
        <dbReference type="ARBA" id="ARBA00022729"/>
    </source>
</evidence>
<dbReference type="GO" id="GO:0005576">
    <property type="term" value="C:extracellular region"/>
    <property type="evidence" value="ECO:0007669"/>
    <property type="project" value="UniProtKB-SubCell"/>
</dbReference>
<accession>A0A7T0C1G3</accession>